<name>A0A1M4JDY1_9XANT</name>
<organism evidence="1 2">
    <name type="scientific">Xanthomonas graminis pv. graminis</name>
    <dbReference type="NCBI Taxonomy" id="134874"/>
    <lineage>
        <taxon>Bacteria</taxon>
        <taxon>Pseudomonadati</taxon>
        <taxon>Pseudomonadota</taxon>
        <taxon>Gammaproteobacteria</taxon>
        <taxon>Lysobacterales</taxon>
        <taxon>Lysobacteraceae</taxon>
        <taxon>Xanthomonas</taxon>
        <taxon>Xanthomonas translucens group</taxon>
        <taxon>Xanthomonas graminis</taxon>
    </lineage>
</organism>
<proteinExistence type="predicted"/>
<accession>A0A1M4JDY1</accession>
<dbReference type="Proteomes" id="UP000184997">
    <property type="component" value="Unassembled WGS sequence"/>
</dbReference>
<dbReference type="AlphaFoldDB" id="A0A1M4JDY1"/>
<evidence type="ECO:0000313" key="1">
    <source>
        <dbReference type="EMBL" id="SBV86509.1"/>
    </source>
</evidence>
<reference evidence="2" key="1">
    <citation type="submission" date="2016-07" db="EMBL/GenBank/DDBJ databases">
        <authorList>
            <person name="Florea S."/>
            <person name="Webb J.S."/>
            <person name="Jaromczyk J."/>
            <person name="Schardl C.L."/>
        </authorList>
    </citation>
    <scope>NUCLEOTIDE SEQUENCE [LARGE SCALE GENOMIC DNA]</scope>
</reference>
<gene>
    <name evidence="1" type="ORF">XTGNCPPB3709_0408</name>
</gene>
<sequence>MVSMFTSSAAWTNALLASSISCTTPDKQAARALDAGAVARDDAGLPDLDIDIEIPRRIAAISPSSVVAPPAAPSALPAD</sequence>
<dbReference type="EMBL" id="FLUK01000044">
    <property type="protein sequence ID" value="SBV86509.1"/>
    <property type="molecule type" value="Genomic_DNA"/>
</dbReference>
<protein>
    <submittedName>
        <fullName evidence="1">Uncharacterized protein</fullName>
    </submittedName>
</protein>
<evidence type="ECO:0000313" key="2">
    <source>
        <dbReference type="Proteomes" id="UP000184997"/>
    </source>
</evidence>
<dbReference type="RefSeq" id="WP_009595936.1">
    <property type="nucleotide sequence ID" value="NZ_CP076252.1"/>
</dbReference>